<keyword evidence="9" id="KW-0823">Tryptophan catabolism</keyword>
<dbReference type="Proteomes" id="UP000663929">
    <property type="component" value="Chromosome"/>
</dbReference>
<evidence type="ECO:0000256" key="2">
    <source>
        <dbReference type="ARBA" id="ARBA00002204"/>
    </source>
</evidence>
<dbReference type="RefSeq" id="WP_237377543.1">
    <property type="nucleotide sequence ID" value="NZ_CP071793.1"/>
</dbReference>
<dbReference type="FunFam" id="3.50.30.50:FF:000001">
    <property type="entry name" value="Kynurenine formamidase"/>
    <property type="match status" value="1"/>
</dbReference>
<keyword evidence="13" id="KW-1185">Reference proteome</keyword>
<evidence type="ECO:0000256" key="4">
    <source>
        <dbReference type="ARBA" id="ARBA00012930"/>
    </source>
</evidence>
<name>A0A8A4TD65_SULCO</name>
<dbReference type="PANTHER" id="PTHR31118">
    <property type="entry name" value="CYCLASE-LIKE PROTEIN 2"/>
    <property type="match status" value="1"/>
</dbReference>
<protein>
    <recommendedName>
        <fullName evidence="5">Kynurenine formamidase</fullName>
        <ecNumber evidence="4">3.5.1.9</ecNumber>
    </recommendedName>
</protein>
<dbReference type="InterPro" id="IPR007325">
    <property type="entry name" value="KFase/CYL"/>
</dbReference>
<comment type="function">
    <text evidence="2">Catalyzes the hydrolysis of N-formyl-L-kynurenine to L-kynurenine, the second step in the kynurenine pathway of tryptophan degradation.</text>
</comment>
<evidence type="ECO:0000256" key="10">
    <source>
        <dbReference type="ARBA" id="ARBA00048496"/>
    </source>
</evidence>
<keyword evidence="8" id="KW-0862">Zinc</keyword>
<evidence type="ECO:0000256" key="7">
    <source>
        <dbReference type="ARBA" id="ARBA00022801"/>
    </source>
</evidence>
<dbReference type="Pfam" id="PF04199">
    <property type="entry name" value="Cyclase"/>
    <property type="match status" value="1"/>
</dbReference>
<accession>A0A8A4TD65</accession>
<dbReference type="PANTHER" id="PTHR31118:SF32">
    <property type="entry name" value="KYNURENINE FORMAMIDASE"/>
    <property type="match status" value="1"/>
</dbReference>
<dbReference type="KEGG" id="scor:J3U87_20010"/>
<dbReference type="AlphaFoldDB" id="A0A8A4TD65"/>
<comment type="cofactor">
    <cofactor evidence="1">
        <name>Zn(2+)</name>
        <dbReference type="ChEBI" id="CHEBI:29105"/>
    </cofactor>
</comment>
<keyword evidence="6" id="KW-0479">Metal-binding</keyword>
<evidence type="ECO:0000256" key="5">
    <source>
        <dbReference type="ARBA" id="ARBA00014889"/>
    </source>
</evidence>
<evidence type="ECO:0000256" key="8">
    <source>
        <dbReference type="ARBA" id="ARBA00022833"/>
    </source>
</evidence>
<dbReference type="GO" id="GO:0046872">
    <property type="term" value="F:metal ion binding"/>
    <property type="evidence" value="ECO:0007669"/>
    <property type="project" value="UniProtKB-KW"/>
</dbReference>
<evidence type="ECO:0000256" key="6">
    <source>
        <dbReference type="ARBA" id="ARBA00022723"/>
    </source>
</evidence>
<evidence type="ECO:0000256" key="11">
    <source>
        <dbReference type="ARBA" id="ARBA00060547"/>
    </source>
</evidence>
<comment type="catalytic activity">
    <reaction evidence="10">
        <text>N-formyl-L-kynurenine + H2O = L-kynurenine + formate + H(+)</text>
        <dbReference type="Rhea" id="RHEA:13009"/>
        <dbReference type="ChEBI" id="CHEBI:15377"/>
        <dbReference type="ChEBI" id="CHEBI:15378"/>
        <dbReference type="ChEBI" id="CHEBI:15740"/>
        <dbReference type="ChEBI" id="CHEBI:57959"/>
        <dbReference type="ChEBI" id="CHEBI:58629"/>
        <dbReference type="EC" id="3.5.1.9"/>
    </reaction>
</comment>
<dbReference type="GO" id="GO:0019441">
    <property type="term" value="P:L-tryptophan catabolic process to kynurenine"/>
    <property type="evidence" value="ECO:0007669"/>
    <property type="project" value="InterPro"/>
</dbReference>
<evidence type="ECO:0000256" key="1">
    <source>
        <dbReference type="ARBA" id="ARBA00001947"/>
    </source>
</evidence>
<dbReference type="GO" id="GO:0004061">
    <property type="term" value="F:arylformamidase activity"/>
    <property type="evidence" value="ECO:0007669"/>
    <property type="project" value="UniProtKB-EC"/>
</dbReference>
<keyword evidence="7" id="KW-0378">Hydrolase</keyword>
<dbReference type="Gene3D" id="3.50.30.50">
    <property type="entry name" value="Putative cyclase"/>
    <property type="match status" value="1"/>
</dbReference>
<comment type="subunit">
    <text evidence="3">Homodimer.</text>
</comment>
<sequence length="216" mass="23940">MTLIDITPAISASTAVFPGDVPYRRSIAMDFQKGDHLLLSSIQTTLHVGAHADAPNHYHRDGIGIDRRDPKRYVGACQVIGVSLGPDERIYPYHVTDQDIEITEKRVLFRTDSFPDPDNWNSDFNSLSPELVIWLAERGVVLVGIDTPSIDPETSQALESHQMVYQKDLAVLEGIVLGEVAPGRYILLAQPLKLRDADAGPVRALLLPFDTDLTRM</sequence>
<proteinExistence type="predicted"/>
<evidence type="ECO:0000313" key="13">
    <source>
        <dbReference type="Proteomes" id="UP000663929"/>
    </source>
</evidence>
<evidence type="ECO:0000256" key="9">
    <source>
        <dbReference type="ARBA" id="ARBA00023079"/>
    </source>
</evidence>
<dbReference type="SUPFAM" id="SSF102198">
    <property type="entry name" value="Putative cyclase"/>
    <property type="match status" value="1"/>
</dbReference>
<dbReference type="EC" id="3.5.1.9" evidence="4"/>
<gene>
    <name evidence="12" type="ORF">J3U87_20010</name>
</gene>
<evidence type="ECO:0000256" key="3">
    <source>
        <dbReference type="ARBA" id="ARBA00011738"/>
    </source>
</evidence>
<reference evidence="12" key="1">
    <citation type="submission" date="2021-03" db="EMBL/GenBank/DDBJ databases">
        <title>Acanthopleuribacteraceae sp. M133.</title>
        <authorList>
            <person name="Wang G."/>
        </authorList>
    </citation>
    <scope>NUCLEOTIDE SEQUENCE</scope>
    <source>
        <strain evidence="12">M133</strain>
    </source>
</reference>
<dbReference type="InterPro" id="IPR037175">
    <property type="entry name" value="KFase_sf"/>
</dbReference>
<dbReference type="EMBL" id="CP071793">
    <property type="protein sequence ID" value="QTD47876.1"/>
    <property type="molecule type" value="Genomic_DNA"/>
</dbReference>
<comment type="pathway">
    <text evidence="11">Amino-acid degradation; L-tryptophan degradation via kynurenine pathway; L-kynurenine from L-tryptophan: step 2/2.</text>
</comment>
<organism evidence="12 13">
    <name type="scientific">Sulfidibacter corallicola</name>
    <dbReference type="NCBI Taxonomy" id="2818388"/>
    <lineage>
        <taxon>Bacteria</taxon>
        <taxon>Pseudomonadati</taxon>
        <taxon>Acidobacteriota</taxon>
        <taxon>Holophagae</taxon>
        <taxon>Acanthopleuribacterales</taxon>
        <taxon>Acanthopleuribacteraceae</taxon>
        <taxon>Sulfidibacter</taxon>
    </lineage>
</organism>
<evidence type="ECO:0000313" key="12">
    <source>
        <dbReference type="EMBL" id="QTD47876.1"/>
    </source>
</evidence>